<dbReference type="EMBL" id="GG738870">
    <property type="protein sequence ID" value="EFC44013.1"/>
    <property type="molecule type" value="Genomic_DNA"/>
</dbReference>
<keyword evidence="4" id="KW-0678">Repressor</keyword>
<evidence type="ECO:0000256" key="8">
    <source>
        <dbReference type="SAM" id="MobiDB-lite"/>
    </source>
</evidence>
<evidence type="ECO:0000259" key="9">
    <source>
        <dbReference type="Pfam" id="PF18296"/>
    </source>
</evidence>
<dbReference type="OrthoDB" id="103819at2759"/>
<evidence type="ECO:0000256" key="2">
    <source>
        <dbReference type="ARBA" id="ARBA00009354"/>
    </source>
</evidence>
<dbReference type="eggNOG" id="KOG3600">
    <property type="taxonomic scope" value="Eukaryota"/>
</dbReference>
<dbReference type="VEuPathDB" id="AmoebaDB:NAEGRDRAFT_68069"/>
<evidence type="ECO:0000256" key="7">
    <source>
        <dbReference type="ARBA" id="ARBA00023242"/>
    </source>
</evidence>
<feature type="region of interest" description="Disordered" evidence="8">
    <location>
        <begin position="603"/>
        <end position="627"/>
    </location>
</feature>
<keyword evidence="7" id="KW-0539">Nucleus</keyword>
<feature type="compositionally biased region" description="Low complexity" evidence="8">
    <location>
        <begin position="271"/>
        <end position="283"/>
    </location>
</feature>
<evidence type="ECO:0000313" key="11">
    <source>
        <dbReference type="Proteomes" id="UP000006671"/>
    </source>
</evidence>
<dbReference type="PANTHER" id="PTHR48249:SF3">
    <property type="entry name" value="MEDIATOR OF RNA POLYMERASE II TRANSCRIPTION SUBUNIT 13"/>
    <property type="match status" value="1"/>
</dbReference>
<proteinExistence type="inferred from homology"/>
<dbReference type="KEGG" id="ngr:NAEGRDRAFT_68069"/>
<sequence>MTVLTNAFEINCSGTEGDHVSLEVWKIKGDITSLYKFIKELEKTNNLITYALLVPNHLYIFFVVRCHLSLKQNIQTIIDEQSDLSVEKRQFNDFKELNSEESKLLTVSVKNWIRNTLIIEHSHKAQGSFIYPSNSEKYFSTENGTMVSICGFTLSCIIFTNLSLKVFINLKNKMFKKINTDESSLRSYSKNKTPSWVLTPFKGILGRLTTKEKDKSRSNENSNMQNQVTVLLEGTPISFECNDYLLSLDSNDQSLERYFPSQRNLPRQNPQSRSKIQKQKISSTPSNNASKNNKRTSNDASTNGKNTSSKKTKMQSETDMAKEEVLPAYMYNRKEKKNTTNNLTLSPTLNNVTDPISSITESAIDEFANIINNPIPQPSSSLMDATIPPEPSSQSQRAEVDAQLLTADQFNELLDSFDCWGPSDAEIASQPEPQPTPQIKTESIVETPVDIQPLNSTPFNPQTPSQSVTSTPNRPYEEIKQFKEILEHRESQRKNVQDLQRGLTQMNLNYEPEVRQTRQYSSFTSSFVGIKDERSSNQKQEIAKNDYSSYFTNPCYNSSSNEDRIYPTRTNFVPTSNYPENRLFNLPQNEYAQMLKEQERKLRKEKKEKKEKKKKEEVKETNDQAVPSNVEESFEEEIFFYDFCHSDATDMFEIIPQQNSQWSLSEILKKSLELISNESEFNKSDILSFIMDGCWKDSETPCEYPQKSVKLSNNTMEVIQVVSRCNFQTDDLSNDLTLTDESLPILYKVSDILSRVGDETIKGPLKDISSILQLDTPTVRVGYMEQWLDSQPDIISEWEKSLLEPYASPKRINFCVIGVEPAQFNVNDGVYSDLYGFFENLSTIYEICKLGTHVPIHNEFITDGIVPIAYKYSQPSPSGTKSQKIQLEEFIEQFQKSAKKVEQGIINFYNNYSKEECVLIYVVFPFHLIEKIEATSTASVSTILYNVFGTIIDNLQLEIPDVIPFIHFVDQKLVDEPYIHRPIATLKHISLSAFNKCRRQQKRWNNWNGYSSLLHEPSVVLTPMVLNQDTSRNPSPYAELQSLKLILFCAYSITEVENGEFFVTCVWTDYPGNLLESAIFESSEYMTDEGRRSNVIDAIIQKIHEQSTTYMSSLALGNQLDLFWEYTICKVAPTNKCTSVHMSEEELNAWTKVRASVLKGAMYLTSLNDNPSTQFFKISSPESTPSLHFHEDYGYIFTPSEEEARVDRVNQDQDSSRQEVVVYPKSVLEVRLFVKETEKNLHTFNVRQVCKQLFNLSWLTVSPLYPSRYTVLPIHIQLLRNINTNINRYIQYKSSQK</sequence>
<organism evidence="11">
    <name type="scientific">Naegleria gruberi</name>
    <name type="common">Amoeba</name>
    <dbReference type="NCBI Taxonomy" id="5762"/>
    <lineage>
        <taxon>Eukaryota</taxon>
        <taxon>Discoba</taxon>
        <taxon>Heterolobosea</taxon>
        <taxon>Tetramitia</taxon>
        <taxon>Eutetramitia</taxon>
        <taxon>Vahlkampfiidae</taxon>
        <taxon>Naegleria</taxon>
    </lineage>
</organism>
<evidence type="ECO:0000313" key="10">
    <source>
        <dbReference type="EMBL" id="EFC44013.1"/>
    </source>
</evidence>
<dbReference type="GO" id="GO:0003713">
    <property type="term" value="F:transcription coactivator activity"/>
    <property type="evidence" value="ECO:0007669"/>
    <property type="project" value="TreeGrafter"/>
</dbReference>
<feature type="compositionally biased region" description="Basic residues" evidence="8">
    <location>
        <begin position="603"/>
        <end position="613"/>
    </location>
</feature>
<dbReference type="GeneID" id="8848028"/>
<comment type="similarity">
    <text evidence="2">Belongs to the Mediator complex subunit 13 family.</text>
</comment>
<dbReference type="OMA" id="CAYSITE"/>
<protein>
    <recommendedName>
        <fullName evidence="3">Mediator of RNA polymerase II transcription subunit 13</fullName>
    </recommendedName>
</protein>
<gene>
    <name evidence="10" type="ORF">NAEGRDRAFT_68069</name>
</gene>
<dbReference type="STRING" id="5762.D2VGR4"/>
<keyword evidence="6" id="KW-0804">Transcription</keyword>
<dbReference type="Proteomes" id="UP000006671">
    <property type="component" value="Unassembled WGS sequence"/>
</dbReference>
<dbReference type="Pfam" id="PF18296">
    <property type="entry name" value="MID_MedPIWI"/>
    <property type="match status" value="1"/>
</dbReference>
<evidence type="ECO:0000256" key="3">
    <source>
        <dbReference type="ARBA" id="ARBA00019618"/>
    </source>
</evidence>
<evidence type="ECO:0000256" key="6">
    <source>
        <dbReference type="ARBA" id="ARBA00023163"/>
    </source>
</evidence>
<feature type="domain" description="MID" evidence="9">
    <location>
        <begin position="827"/>
        <end position="999"/>
    </location>
</feature>
<evidence type="ECO:0000256" key="1">
    <source>
        <dbReference type="ARBA" id="ARBA00004123"/>
    </source>
</evidence>
<dbReference type="GO" id="GO:0016592">
    <property type="term" value="C:mediator complex"/>
    <property type="evidence" value="ECO:0007669"/>
    <property type="project" value="TreeGrafter"/>
</dbReference>
<dbReference type="InParanoid" id="D2VGR4"/>
<dbReference type="InterPro" id="IPR051139">
    <property type="entry name" value="Mediator_complx_sub13"/>
</dbReference>
<dbReference type="PANTHER" id="PTHR48249">
    <property type="entry name" value="MEDIATOR OF RNA POLYMERASE II TRANSCRIPTION SUBUNIT 13"/>
    <property type="match status" value="1"/>
</dbReference>
<evidence type="ECO:0000256" key="4">
    <source>
        <dbReference type="ARBA" id="ARBA00022491"/>
    </source>
</evidence>
<dbReference type="GO" id="GO:0045944">
    <property type="term" value="P:positive regulation of transcription by RNA polymerase II"/>
    <property type="evidence" value="ECO:0007669"/>
    <property type="project" value="TreeGrafter"/>
</dbReference>
<keyword evidence="11" id="KW-1185">Reference proteome</keyword>
<feature type="compositionally biased region" description="Polar residues" evidence="8">
    <location>
        <begin position="261"/>
        <end position="270"/>
    </location>
</feature>
<dbReference type="RefSeq" id="XP_002676757.1">
    <property type="nucleotide sequence ID" value="XM_002676711.1"/>
</dbReference>
<dbReference type="InterPro" id="IPR041285">
    <property type="entry name" value="MID_MedPIWI"/>
</dbReference>
<reference evidence="10 11" key="1">
    <citation type="journal article" date="2010" name="Cell">
        <title>The genome of Naegleria gruberi illuminates early eukaryotic versatility.</title>
        <authorList>
            <person name="Fritz-Laylin L.K."/>
            <person name="Prochnik S.E."/>
            <person name="Ginger M.L."/>
            <person name="Dacks J.B."/>
            <person name="Carpenter M.L."/>
            <person name="Field M.C."/>
            <person name="Kuo A."/>
            <person name="Paredez A."/>
            <person name="Chapman J."/>
            <person name="Pham J."/>
            <person name="Shu S."/>
            <person name="Neupane R."/>
            <person name="Cipriano M."/>
            <person name="Mancuso J."/>
            <person name="Tu H."/>
            <person name="Salamov A."/>
            <person name="Lindquist E."/>
            <person name="Shapiro H."/>
            <person name="Lucas S."/>
            <person name="Grigoriev I.V."/>
            <person name="Cande W.Z."/>
            <person name="Fulton C."/>
            <person name="Rokhsar D.S."/>
            <person name="Dawson S.C."/>
        </authorList>
    </citation>
    <scope>NUCLEOTIDE SEQUENCE [LARGE SCALE GENOMIC DNA]</scope>
    <source>
        <strain evidence="10 11">NEG-M</strain>
    </source>
</reference>
<comment type="subcellular location">
    <subcellularLocation>
        <location evidence="1">Nucleus</location>
    </subcellularLocation>
</comment>
<evidence type="ECO:0000256" key="5">
    <source>
        <dbReference type="ARBA" id="ARBA00023015"/>
    </source>
</evidence>
<feature type="region of interest" description="Disordered" evidence="8">
    <location>
        <begin position="261"/>
        <end position="319"/>
    </location>
</feature>
<keyword evidence="5" id="KW-0805">Transcription regulation</keyword>
<name>D2VGR4_NAEGR</name>
<accession>D2VGR4</accession>